<organism evidence="2 3">
    <name type="scientific">Variovorax ureilyticus</name>
    <dbReference type="NCBI Taxonomy" id="1836198"/>
    <lineage>
        <taxon>Bacteria</taxon>
        <taxon>Pseudomonadati</taxon>
        <taxon>Pseudomonadota</taxon>
        <taxon>Betaproteobacteria</taxon>
        <taxon>Burkholderiales</taxon>
        <taxon>Comamonadaceae</taxon>
        <taxon>Variovorax</taxon>
    </lineage>
</organism>
<accession>A0ABU8VBP9</accession>
<feature type="signal peptide" evidence="1">
    <location>
        <begin position="1"/>
        <end position="18"/>
    </location>
</feature>
<dbReference type="Proteomes" id="UP001365846">
    <property type="component" value="Unassembled WGS sequence"/>
</dbReference>
<dbReference type="EMBL" id="JBBKZU010000003">
    <property type="protein sequence ID" value="MEJ8811077.1"/>
    <property type="molecule type" value="Genomic_DNA"/>
</dbReference>
<name>A0ABU8VBP9_9BURK</name>
<feature type="chain" id="PRO_5046198523" evidence="1">
    <location>
        <begin position="19"/>
        <end position="166"/>
    </location>
</feature>
<dbReference type="PROSITE" id="PS51257">
    <property type="entry name" value="PROKAR_LIPOPROTEIN"/>
    <property type="match status" value="1"/>
</dbReference>
<evidence type="ECO:0000256" key="1">
    <source>
        <dbReference type="SAM" id="SignalP"/>
    </source>
</evidence>
<keyword evidence="3" id="KW-1185">Reference proteome</keyword>
<evidence type="ECO:0000313" key="3">
    <source>
        <dbReference type="Proteomes" id="UP001365846"/>
    </source>
</evidence>
<proteinExistence type="predicted"/>
<keyword evidence="1" id="KW-0732">Signal</keyword>
<comment type="caution">
    <text evidence="2">The sequence shown here is derived from an EMBL/GenBank/DDBJ whole genome shotgun (WGS) entry which is preliminary data.</text>
</comment>
<gene>
    <name evidence="2" type="ORF">WKW77_08350</name>
</gene>
<dbReference type="RefSeq" id="WP_340356391.1">
    <property type="nucleotide sequence ID" value="NZ_JBBKZU010000003.1"/>
</dbReference>
<sequence length="166" mass="16968">MRPLPLLAAALTSGLAGCADVPPAQTARAQADIVVNIPLAGSRVNAGKNAWAHLIGRGEQTAVSVTVAGVPPYVGRPVHLYTYIYEGACGALSSRPAHSLNQTVLARSKGSASQIGPPYTIENTATVRLAALQATPHAILVRSAPADGNLDLFCGDIAVSAAVDPR</sequence>
<protein>
    <submittedName>
        <fullName evidence="2">Uncharacterized protein</fullName>
    </submittedName>
</protein>
<reference evidence="2 3" key="1">
    <citation type="submission" date="2024-03" db="EMBL/GenBank/DDBJ databases">
        <title>Novel species of the genus Variovorax.</title>
        <authorList>
            <person name="Liu Q."/>
            <person name="Xin Y.-H."/>
        </authorList>
    </citation>
    <scope>NUCLEOTIDE SEQUENCE [LARGE SCALE GENOMIC DNA]</scope>
    <source>
        <strain evidence="2 3">KACC 18899</strain>
    </source>
</reference>
<evidence type="ECO:0000313" key="2">
    <source>
        <dbReference type="EMBL" id="MEJ8811077.1"/>
    </source>
</evidence>